<dbReference type="EMBL" id="QYUM01000002">
    <property type="protein sequence ID" value="RJF93065.1"/>
    <property type="molecule type" value="Genomic_DNA"/>
</dbReference>
<evidence type="ECO:0000313" key="1">
    <source>
        <dbReference type="EMBL" id="RJF93065.1"/>
    </source>
</evidence>
<dbReference type="AlphaFoldDB" id="A0A418WPB4"/>
<name>A0A418WPB4_9SPHN</name>
<protein>
    <submittedName>
        <fullName evidence="1">Uncharacterized protein</fullName>
    </submittedName>
</protein>
<proteinExistence type="predicted"/>
<dbReference type="OrthoDB" id="215254at2"/>
<reference evidence="1 2" key="1">
    <citation type="submission" date="2018-09" db="EMBL/GenBank/DDBJ databases">
        <authorList>
            <person name="Zhu H."/>
        </authorList>
    </citation>
    <scope>NUCLEOTIDE SEQUENCE [LARGE SCALE GENOMIC DNA]</scope>
    <source>
        <strain evidence="1 2">K2R01-6</strain>
    </source>
</reference>
<organism evidence="1 2">
    <name type="scientific">Sphingomonas cavernae</name>
    <dbReference type="NCBI Taxonomy" id="2320861"/>
    <lineage>
        <taxon>Bacteria</taxon>
        <taxon>Pseudomonadati</taxon>
        <taxon>Pseudomonadota</taxon>
        <taxon>Alphaproteobacteria</taxon>
        <taxon>Sphingomonadales</taxon>
        <taxon>Sphingomonadaceae</taxon>
        <taxon>Sphingomonas</taxon>
    </lineage>
</organism>
<accession>A0A418WPB4</accession>
<evidence type="ECO:0000313" key="2">
    <source>
        <dbReference type="Proteomes" id="UP000286100"/>
    </source>
</evidence>
<keyword evidence="2" id="KW-1185">Reference proteome</keyword>
<comment type="caution">
    <text evidence="1">The sequence shown here is derived from an EMBL/GenBank/DDBJ whole genome shotgun (WGS) entry which is preliminary data.</text>
</comment>
<sequence length="69" mass="7402">MARKDGPPISEDMLFEALLKQGCSAEKAARIAHAHEPLPDRDENVPGMSGIIACRAAAKEDMVDALRKG</sequence>
<gene>
    <name evidence="1" type="ORF">D3876_01425</name>
</gene>
<dbReference type="RefSeq" id="WP_119759344.1">
    <property type="nucleotide sequence ID" value="NZ_QYUM01000002.1"/>
</dbReference>
<dbReference type="Proteomes" id="UP000286100">
    <property type="component" value="Unassembled WGS sequence"/>
</dbReference>